<evidence type="ECO:0000313" key="1">
    <source>
        <dbReference type="EMBL" id="MBB3175593.1"/>
    </source>
</evidence>
<dbReference type="AlphaFoldDB" id="A0A839V473"/>
<organism evidence="1 3">
    <name type="scientific">Endobacter medicaginis</name>
    <dbReference type="NCBI Taxonomy" id="1181271"/>
    <lineage>
        <taxon>Bacteria</taxon>
        <taxon>Pseudomonadati</taxon>
        <taxon>Pseudomonadota</taxon>
        <taxon>Alphaproteobacteria</taxon>
        <taxon>Acetobacterales</taxon>
        <taxon>Acetobacteraceae</taxon>
        <taxon>Endobacter</taxon>
    </lineage>
</organism>
<dbReference type="EMBL" id="JABXXQ010000294">
    <property type="protein sequence ID" value="NVN31136.1"/>
    <property type="molecule type" value="Genomic_DNA"/>
</dbReference>
<reference evidence="2 4" key="1">
    <citation type="submission" date="2020-06" db="EMBL/GenBank/DDBJ databases">
        <title>Description of novel acetic acid bacteria.</title>
        <authorList>
            <person name="Sombolestani A."/>
        </authorList>
    </citation>
    <scope>NUCLEOTIDE SEQUENCE [LARGE SCALE GENOMIC DNA]</scope>
    <source>
        <strain evidence="2 4">LMG 26838</strain>
    </source>
</reference>
<comment type="caution">
    <text evidence="1">The sequence shown here is derived from an EMBL/GenBank/DDBJ whole genome shotgun (WGS) entry which is preliminary data.</text>
</comment>
<keyword evidence="3" id="KW-1185">Reference proteome</keyword>
<dbReference type="EMBL" id="JACHXV010000051">
    <property type="protein sequence ID" value="MBB3175593.1"/>
    <property type="molecule type" value="Genomic_DNA"/>
</dbReference>
<dbReference type="Proteomes" id="UP000565205">
    <property type="component" value="Unassembled WGS sequence"/>
</dbReference>
<reference evidence="1 3" key="2">
    <citation type="submission" date="2020-08" db="EMBL/GenBank/DDBJ databases">
        <title>Genomic Encyclopedia of Type Strains, Phase III (KMG-III): the genomes of soil and plant-associated and newly described type strains.</title>
        <authorList>
            <person name="Whitman W."/>
        </authorList>
    </citation>
    <scope>NUCLEOTIDE SEQUENCE [LARGE SCALE GENOMIC DNA]</scope>
    <source>
        <strain evidence="1 3">CECT 8088</strain>
    </source>
</reference>
<gene>
    <name evidence="1" type="ORF">FHR90_003455</name>
    <name evidence="2" type="ORF">HUK83_12425</name>
</gene>
<proteinExistence type="predicted"/>
<accession>A0A839V473</accession>
<evidence type="ECO:0000313" key="2">
    <source>
        <dbReference type="EMBL" id="NVN31136.1"/>
    </source>
</evidence>
<name>A0A839V473_9PROT</name>
<dbReference type="RefSeq" id="WP_176625218.1">
    <property type="nucleotide sequence ID" value="NZ_JABXXQ010000294.1"/>
</dbReference>
<evidence type="ECO:0000313" key="4">
    <source>
        <dbReference type="Proteomes" id="UP000565205"/>
    </source>
</evidence>
<sequence length="136" mass="14921">MSSTTTIDSSSGPLTDSEKTDIRRYMGFEAYGNGNIGFQPWLFFTSFGVLEFRLNNLSTSELVVIRSYIGTLQQLESAVLTAASNLDTASAAVWTRNPNEVADRQRLYAYQRRQLCSFLGIPPGAGLGDGVSRILI</sequence>
<protein>
    <submittedName>
        <fullName evidence="1">Uncharacterized protein</fullName>
    </submittedName>
</protein>
<dbReference type="Proteomes" id="UP000557688">
    <property type="component" value="Unassembled WGS sequence"/>
</dbReference>
<evidence type="ECO:0000313" key="3">
    <source>
        <dbReference type="Proteomes" id="UP000557688"/>
    </source>
</evidence>